<evidence type="ECO:0000256" key="1">
    <source>
        <dbReference type="ARBA" id="ARBA00004123"/>
    </source>
</evidence>
<dbReference type="InterPro" id="IPR038491">
    <property type="entry name" value="Velvet_dom_sf"/>
</dbReference>
<accession>A0A9W8Y8E7</accession>
<evidence type="ECO:0000256" key="5">
    <source>
        <dbReference type="ARBA" id="ARBA00023242"/>
    </source>
</evidence>
<dbReference type="GO" id="GO:0005634">
    <property type="term" value="C:nucleus"/>
    <property type="evidence" value="ECO:0007669"/>
    <property type="project" value="UniProtKB-SubCell"/>
</dbReference>
<keyword evidence="2" id="KW-0749">Sporulation</keyword>
<dbReference type="PANTHER" id="PTHR33572">
    <property type="entry name" value="SPORE DEVELOPMENT REGULATOR VOSA"/>
    <property type="match status" value="1"/>
</dbReference>
<evidence type="ECO:0000256" key="4">
    <source>
        <dbReference type="ARBA" id="ARBA00023163"/>
    </source>
</evidence>
<evidence type="ECO:0000256" key="3">
    <source>
        <dbReference type="ARBA" id="ARBA00023015"/>
    </source>
</evidence>
<evidence type="ECO:0000256" key="6">
    <source>
        <dbReference type="ARBA" id="ARBA00038045"/>
    </source>
</evidence>
<keyword evidence="5" id="KW-0539">Nucleus</keyword>
<dbReference type="PANTHER" id="PTHR33572:SF3">
    <property type="entry name" value="VELVET COMPLEX SUBUNIT B"/>
    <property type="match status" value="1"/>
</dbReference>
<evidence type="ECO:0000313" key="9">
    <source>
        <dbReference type="Proteomes" id="UP001140560"/>
    </source>
</evidence>
<comment type="similarity">
    <text evidence="6">Belongs to the velvet family. VelB subfamily.</text>
</comment>
<keyword evidence="9" id="KW-1185">Reference proteome</keyword>
<name>A0A9W8Y8E7_9PLEO</name>
<protein>
    <recommendedName>
        <fullName evidence="7">Velvet domain-containing protein</fullName>
    </recommendedName>
</protein>
<dbReference type="AlphaFoldDB" id="A0A9W8Y8E7"/>
<dbReference type="Pfam" id="PF11754">
    <property type="entry name" value="Velvet"/>
    <property type="match status" value="1"/>
</dbReference>
<proteinExistence type="inferred from homology"/>
<keyword evidence="3" id="KW-0805">Transcription regulation</keyword>
<evidence type="ECO:0000256" key="2">
    <source>
        <dbReference type="ARBA" id="ARBA00022969"/>
    </source>
</evidence>
<comment type="subcellular location">
    <subcellularLocation>
        <location evidence="1">Nucleus</location>
    </subcellularLocation>
</comment>
<dbReference type="Gene3D" id="2.60.40.3960">
    <property type="entry name" value="Velvet domain"/>
    <property type="match status" value="2"/>
</dbReference>
<keyword evidence="4" id="KW-0804">Transcription</keyword>
<feature type="domain" description="Velvet" evidence="7">
    <location>
        <begin position="18"/>
        <end position="299"/>
    </location>
</feature>
<organism evidence="8 9">
    <name type="scientific">Neocucurbitaria cava</name>
    <dbReference type="NCBI Taxonomy" id="798079"/>
    <lineage>
        <taxon>Eukaryota</taxon>
        <taxon>Fungi</taxon>
        <taxon>Dikarya</taxon>
        <taxon>Ascomycota</taxon>
        <taxon>Pezizomycotina</taxon>
        <taxon>Dothideomycetes</taxon>
        <taxon>Pleosporomycetidae</taxon>
        <taxon>Pleosporales</taxon>
        <taxon>Pleosporineae</taxon>
        <taxon>Cucurbitariaceae</taxon>
        <taxon>Neocucurbitaria</taxon>
    </lineage>
</organism>
<dbReference type="EMBL" id="JAPEUY010000008">
    <property type="protein sequence ID" value="KAJ4370537.1"/>
    <property type="molecule type" value="Genomic_DNA"/>
</dbReference>
<dbReference type="InterPro" id="IPR021740">
    <property type="entry name" value="Velvet"/>
</dbReference>
<evidence type="ECO:0000259" key="7">
    <source>
        <dbReference type="PROSITE" id="PS51821"/>
    </source>
</evidence>
<dbReference type="InterPro" id="IPR037525">
    <property type="entry name" value="Velvet_dom"/>
</dbReference>
<comment type="caution">
    <text evidence="8">The sequence shown here is derived from an EMBL/GenBank/DDBJ whole genome shotgun (WGS) entry which is preliminary data.</text>
</comment>
<dbReference type="OrthoDB" id="1746739at2759"/>
<gene>
    <name evidence="8" type="ORF">N0V83_005058</name>
</gene>
<reference evidence="8" key="1">
    <citation type="submission" date="2022-10" db="EMBL/GenBank/DDBJ databases">
        <title>Tapping the CABI collections for fungal endophytes: first genome assemblies for Collariella, Neodidymelliopsis, Ascochyta clinopodiicola, Didymella pomorum, Didymosphaeria variabile, Neocosmospora piperis and Neocucurbitaria cava.</title>
        <authorList>
            <person name="Hill R."/>
        </authorList>
    </citation>
    <scope>NUCLEOTIDE SEQUENCE</scope>
    <source>
        <strain evidence="8">IMI 356814</strain>
    </source>
</reference>
<dbReference type="Proteomes" id="UP001140560">
    <property type="component" value="Unassembled WGS sequence"/>
</dbReference>
<dbReference type="PROSITE" id="PS51821">
    <property type="entry name" value="VELVET"/>
    <property type="match status" value="1"/>
</dbReference>
<sequence length="316" mass="34440">MPAIKYAHGDNPGDYIGERGGRTYRLRVEQQPIRARMCGFGDKDRRPITPPPCIRLIVCDSQTGQEVDVNDVDSTFFVLMVDLWHEDGTRAVNLVRHSSAAPTVSISSSTVTSYPPPPERPMYMATQMLPQYTQYGQPLRSTVDPYGQAPMPSNYYASAPGGPAYPAYGASSAYAQHPQQIPMAVPAPPVSQNHTRNLIGMNAVNACRLNDPDGKTGFWFVLQDLSVRTEGTFRLKLSMCDIGVGQGTNAVVSTGKSPVLATSFSMPFTVYSAKKFPGVIESTPLSKCFAQQGIKIPIRKDGPKNLSNQAEFDADD</sequence>
<dbReference type="GO" id="GO:0030435">
    <property type="term" value="P:sporulation resulting in formation of a cellular spore"/>
    <property type="evidence" value="ECO:0007669"/>
    <property type="project" value="UniProtKB-KW"/>
</dbReference>
<evidence type="ECO:0000313" key="8">
    <source>
        <dbReference type="EMBL" id="KAJ4370537.1"/>
    </source>
</evidence>